<evidence type="ECO:0000313" key="3">
    <source>
        <dbReference type="Proteomes" id="UP001153269"/>
    </source>
</evidence>
<evidence type="ECO:0000313" key="2">
    <source>
        <dbReference type="EMBL" id="CAB1431847.1"/>
    </source>
</evidence>
<protein>
    <submittedName>
        <fullName evidence="2">Uncharacterized protein</fullName>
    </submittedName>
</protein>
<name>A0A9N7UK63_PLEPL</name>
<dbReference type="Proteomes" id="UP001153269">
    <property type="component" value="Unassembled WGS sequence"/>
</dbReference>
<feature type="region of interest" description="Disordered" evidence="1">
    <location>
        <begin position="34"/>
        <end position="95"/>
    </location>
</feature>
<feature type="compositionally biased region" description="Polar residues" evidence="1">
    <location>
        <begin position="74"/>
        <end position="95"/>
    </location>
</feature>
<organism evidence="2 3">
    <name type="scientific">Pleuronectes platessa</name>
    <name type="common">European plaice</name>
    <dbReference type="NCBI Taxonomy" id="8262"/>
    <lineage>
        <taxon>Eukaryota</taxon>
        <taxon>Metazoa</taxon>
        <taxon>Chordata</taxon>
        <taxon>Craniata</taxon>
        <taxon>Vertebrata</taxon>
        <taxon>Euteleostomi</taxon>
        <taxon>Actinopterygii</taxon>
        <taxon>Neopterygii</taxon>
        <taxon>Teleostei</taxon>
        <taxon>Neoteleostei</taxon>
        <taxon>Acanthomorphata</taxon>
        <taxon>Carangaria</taxon>
        <taxon>Pleuronectiformes</taxon>
        <taxon>Pleuronectoidei</taxon>
        <taxon>Pleuronectidae</taxon>
        <taxon>Pleuronectes</taxon>
    </lineage>
</organism>
<comment type="caution">
    <text evidence="2">The sequence shown here is derived from an EMBL/GenBank/DDBJ whole genome shotgun (WGS) entry which is preliminary data.</text>
</comment>
<evidence type="ECO:0000256" key="1">
    <source>
        <dbReference type="SAM" id="MobiDB-lite"/>
    </source>
</evidence>
<dbReference type="AlphaFoldDB" id="A0A9N7UK63"/>
<dbReference type="EMBL" id="CADEAL010001380">
    <property type="protein sequence ID" value="CAB1431847.1"/>
    <property type="molecule type" value="Genomic_DNA"/>
</dbReference>
<sequence>MRVSASLTAILFNIGRGKEVDRFSRRFYLRCVPGSSRSQTRSPPLRADSESGGRWSRADFPGLTPSCAGRQEAARSSPQRPSSTENMPVSSQGLVFSTRFRSAQVLPD</sequence>
<proteinExistence type="predicted"/>
<keyword evidence="3" id="KW-1185">Reference proteome</keyword>
<accession>A0A9N7UK63</accession>
<gene>
    <name evidence="2" type="ORF">PLEPLA_LOCUS19904</name>
</gene>
<reference evidence="2" key="1">
    <citation type="submission" date="2020-03" db="EMBL/GenBank/DDBJ databases">
        <authorList>
            <person name="Weist P."/>
        </authorList>
    </citation>
    <scope>NUCLEOTIDE SEQUENCE</scope>
</reference>